<protein>
    <submittedName>
        <fullName evidence="8">RNA polymerase sigma-70 factor, ECF subfamily</fullName>
    </submittedName>
</protein>
<keyword evidence="3" id="KW-0805">Transcription regulation</keyword>
<feature type="domain" description="RNA polymerase sigma-70 region 2" evidence="6">
    <location>
        <begin position="21"/>
        <end position="81"/>
    </location>
</feature>
<dbReference type="InterPro" id="IPR007627">
    <property type="entry name" value="RNA_pol_sigma70_r2"/>
</dbReference>
<dbReference type="Gene3D" id="1.10.10.10">
    <property type="entry name" value="Winged helix-like DNA-binding domain superfamily/Winged helix DNA-binding domain"/>
    <property type="match status" value="1"/>
</dbReference>
<keyword evidence="9" id="KW-1185">Reference proteome</keyword>
<evidence type="ECO:0000256" key="3">
    <source>
        <dbReference type="ARBA" id="ARBA00023015"/>
    </source>
</evidence>
<evidence type="ECO:0000259" key="6">
    <source>
        <dbReference type="Pfam" id="PF04542"/>
    </source>
</evidence>
<evidence type="ECO:0000256" key="2">
    <source>
        <dbReference type="ARBA" id="ARBA00011344"/>
    </source>
</evidence>
<organism evidence="8 9">
    <name type="scientific">Actinoalloteichus caeruleus DSM 43889</name>
    <dbReference type="NCBI Taxonomy" id="1120930"/>
    <lineage>
        <taxon>Bacteria</taxon>
        <taxon>Bacillati</taxon>
        <taxon>Actinomycetota</taxon>
        <taxon>Actinomycetes</taxon>
        <taxon>Pseudonocardiales</taxon>
        <taxon>Pseudonocardiaceae</taxon>
        <taxon>Actinoalloteichus</taxon>
        <taxon>Actinoalloteichus cyanogriseus</taxon>
    </lineage>
</organism>
<dbReference type="InterPro" id="IPR032710">
    <property type="entry name" value="NTF2-like_dom_sf"/>
</dbReference>
<evidence type="ECO:0000256" key="5">
    <source>
        <dbReference type="ARBA" id="ARBA00023163"/>
    </source>
</evidence>
<name>A0ABT1JMS8_ACTCY</name>
<dbReference type="Gene3D" id="1.10.1740.10">
    <property type="match status" value="1"/>
</dbReference>
<dbReference type="SUPFAM" id="SSF54427">
    <property type="entry name" value="NTF2-like"/>
    <property type="match status" value="1"/>
</dbReference>
<proteinExistence type="inferred from homology"/>
<evidence type="ECO:0000256" key="1">
    <source>
        <dbReference type="ARBA" id="ARBA00010641"/>
    </source>
</evidence>
<reference evidence="8 9" key="2">
    <citation type="submission" date="2022-06" db="EMBL/GenBank/DDBJ databases">
        <title>Genomic Encyclopedia of Type Strains, Phase I: the one thousand microbial genomes (KMG-I) project.</title>
        <authorList>
            <person name="Kyrpides N."/>
        </authorList>
    </citation>
    <scope>NUCLEOTIDE SEQUENCE [LARGE SCALE GENOMIC DNA]</scope>
    <source>
        <strain evidence="8 9">DSM 43889</strain>
    </source>
</reference>
<comment type="similarity">
    <text evidence="1">Belongs to the sigma-70 factor family. ECF subfamily.</text>
</comment>
<keyword evidence="5" id="KW-0804">Transcription</keyword>
<sequence>MGKALWREREVSGVPGDERGPLMAAAYRMLGSVSDAEDAVQEAYARWYALDDDRRREVRVPAAWLMTTVSRICLDTLRSARVRRERAVGEWLPEPVPGSPAWTSCGANGVPDDPAEKAALVGSLDLAVLVVMETMSPAERVAFVLHDVFSYRYEEISPVLGRTPHACRQLAFEARRKARAARPGHADLGGRVPVEARTAFRRAWEAGDLTALVRQLAPEVRAVVDGGGLVSAPAEPVRGAWEVAGTLLAVRGRQPDLVIDEGEVNGSPGLVTRDADGTVLAVVALGVAAGVVHRVWVVRDPRKLLRWNGVGAGSGA</sequence>
<dbReference type="SUPFAM" id="SSF88659">
    <property type="entry name" value="Sigma3 and sigma4 domains of RNA polymerase sigma factors"/>
    <property type="match status" value="1"/>
</dbReference>
<comment type="subunit">
    <text evidence="2">Interacts transiently with the RNA polymerase catalytic core formed by RpoA, RpoB, RpoC and RpoZ (2 alpha, 1 beta, 1 beta' and 1 omega subunit) to form the RNA polymerase holoenzyme that can initiate transcription.</text>
</comment>
<accession>A0ABT1JMS8</accession>
<dbReference type="EMBL" id="AUBJ02000001">
    <property type="protein sequence ID" value="MCP2333559.1"/>
    <property type="molecule type" value="Genomic_DNA"/>
</dbReference>
<gene>
    <name evidence="8" type="ORF">G443_003829</name>
</gene>
<reference evidence="8 9" key="1">
    <citation type="submission" date="2013-07" db="EMBL/GenBank/DDBJ databases">
        <authorList>
            <consortium name="DOE Joint Genome Institute"/>
            <person name="Reeve W."/>
            <person name="Huntemann M."/>
            <person name="Han J."/>
            <person name="Chen A."/>
            <person name="Kyrpides N."/>
            <person name="Mavromatis K."/>
            <person name="Markowitz V."/>
            <person name="Palaniappan K."/>
            <person name="Ivanova N."/>
            <person name="Schaumberg A."/>
            <person name="Pati A."/>
            <person name="Liolios K."/>
            <person name="Nordberg H.P."/>
            <person name="Cantor M.N."/>
            <person name="Hua S.X."/>
            <person name="Woyke T."/>
        </authorList>
    </citation>
    <scope>NUCLEOTIDE SEQUENCE [LARGE SCALE GENOMIC DNA]</scope>
    <source>
        <strain evidence="8 9">DSM 43889</strain>
    </source>
</reference>
<evidence type="ECO:0000256" key="4">
    <source>
        <dbReference type="ARBA" id="ARBA00023082"/>
    </source>
</evidence>
<evidence type="ECO:0000313" key="9">
    <source>
        <dbReference type="Proteomes" id="UP000791080"/>
    </source>
</evidence>
<dbReference type="InterPro" id="IPR052704">
    <property type="entry name" value="ECF_Sigma-70_Domain"/>
</dbReference>
<dbReference type="InterPro" id="IPR013325">
    <property type="entry name" value="RNA_pol_sigma_r2"/>
</dbReference>
<dbReference type="PANTHER" id="PTHR30173:SF43">
    <property type="entry name" value="ECF RNA POLYMERASE SIGMA FACTOR SIGI-RELATED"/>
    <property type="match status" value="1"/>
</dbReference>
<dbReference type="Pfam" id="PF08281">
    <property type="entry name" value="Sigma70_r4_2"/>
    <property type="match status" value="1"/>
</dbReference>
<dbReference type="PANTHER" id="PTHR30173">
    <property type="entry name" value="SIGMA 19 FACTOR"/>
    <property type="match status" value="1"/>
</dbReference>
<dbReference type="InterPro" id="IPR013249">
    <property type="entry name" value="RNA_pol_sigma70_r4_t2"/>
</dbReference>
<dbReference type="Proteomes" id="UP000791080">
    <property type="component" value="Unassembled WGS sequence"/>
</dbReference>
<feature type="domain" description="RNA polymerase sigma factor 70 region 4 type 2" evidence="7">
    <location>
        <begin position="127"/>
        <end position="177"/>
    </location>
</feature>
<evidence type="ECO:0000259" key="7">
    <source>
        <dbReference type="Pfam" id="PF08281"/>
    </source>
</evidence>
<dbReference type="Pfam" id="PF04542">
    <property type="entry name" value="Sigma70_r2"/>
    <property type="match status" value="1"/>
</dbReference>
<dbReference type="SUPFAM" id="SSF88946">
    <property type="entry name" value="Sigma2 domain of RNA polymerase sigma factors"/>
    <property type="match status" value="1"/>
</dbReference>
<dbReference type="InterPro" id="IPR013324">
    <property type="entry name" value="RNA_pol_sigma_r3/r4-like"/>
</dbReference>
<dbReference type="InterPro" id="IPR036388">
    <property type="entry name" value="WH-like_DNA-bd_sf"/>
</dbReference>
<evidence type="ECO:0000313" key="8">
    <source>
        <dbReference type="EMBL" id="MCP2333559.1"/>
    </source>
</evidence>
<comment type="caution">
    <text evidence="8">The sequence shown here is derived from an EMBL/GenBank/DDBJ whole genome shotgun (WGS) entry which is preliminary data.</text>
</comment>
<keyword evidence="4" id="KW-0731">Sigma factor</keyword>